<dbReference type="Proteomes" id="UP000244902">
    <property type="component" value="Chromosome"/>
</dbReference>
<sequence length="380" mass="39578">MTRQRRIPAAWMRGGTSKGLFMLARDLPADDATRDALLARLLGSPDPYGKQIDGLGGATSSTSKVVILAPSGRTDCDVDYLFGQVPVSGERIDWSGNCGNLTAAVGPFAISRGLLQTPADGMARVRIWQANIGKRILAQVPMQAGEVQEAGDFMLDGVAFPAAEIRLEFLDPAGSGAAELFPTGRMRDSLQTAEETVDATLISAGNPMILIDAATLGLDCSAPQTVLNTQPELLARCERIRVAGALAMGLAANAAEAKARAHTPKLAVLDGPKAFRAANGREFAADDTDLTCRVLSMGVFHHAIPGTAAIAIAAAAAIPGTLASHHVCNQGTSPLRLAQPSGCTRVGVDAHQTEAGWTLGKAVMSRSARMLMDGFACLPG</sequence>
<evidence type="ECO:0000256" key="2">
    <source>
        <dbReference type="ARBA" id="ARBA00023235"/>
    </source>
</evidence>
<name>A0A2U8H357_9RHOO</name>
<comment type="similarity">
    <text evidence="1">Belongs to the PrpF family.</text>
</comment>
<dbReference type="Pfam" id="PF04303">
    <property type="entry name" value="PrpF"/>
    <property type="match status" value="1"/>
</dbReference>
<dbReference type="PANTHER" id="PTHR43709:SF2">
    <property type="entry name" value="DUF453 DOMAIN PROTEIN (AFU_ORTHOLOGUE AFUA_6G00360)"/>
    <property type="match status" value="1"/>
</dbReference>
<dbReference type="InterPro" id="IPR012709">
    <property type="entry name" value="PrpF"/>
</dbReference>
<evidence type="ECO:0000256" key="1">
    <source>
        <dbReference type="ARBA" id="ARBA00007673"/>
    </source>
</evidence>
<dbReference type="InterPro" id="IPR007400">
    <property type="entry name" value="PrpF-like"/>
</dbReference>
<accession>A0A2U8H357</accession>
<evidence type="ECO:0000313" key="3">
    <source>
        <dbReference type="EMBL" id="AWI80078.1"/>
    </source>
</evidence>
<dbReference type="EMBL" id="CP022188">
    <property type="protein sequence ID" value="AWI80078.1"/>
    <property type="molecule type" value="Genomic_DNA"/>
</dbReference>
<keyword evidence="2 3" id="KW-0413">Isomerase</keyword>
<dbReference type="OrthoDB" id="9779763at2"/>
<dbReference type="Gene3D" id="3.10.310.10">
    <property type="entry name" value="Diaminopimelate Epimerase, Chain A, domain 1"/>
    <property type="match status" value="2"/>
</dbReference>
<evidence type="ECO:0000313" key="4">
    <source>
        <dbReference type="Proteomes" id="UP000244902"/>
    </source>
</evidence>
<dbReference type="NCBIfam" id="TIGR02334">
    <property type="entry name" value="prpF"/>
    <property type="match status" value="1"/>
</dbReference>
<organism evidence="3 4">
    <name type="scientific">Parazoarcus communis</name>
    <dbReference type="NCBI Taxonomy" id="41977"/>
    <lineage>
        <taxon>Bacteria</taxon>
        <taxon>Pseudomonadati</taxon>
        <taxon>Pseudomonadota</taxon>
        <taxon>Betaproteobacteria</taxon>
        <taxon>Rhodocyclales</taxon>
        <taxon>Zoogloeaceae</taxon>
        <taxon>Parazoarcus</taxon>
    </lineage>
</organism>
<dbReference type="RefSeq" id="WP_108973387.1">
    <property type="nucleotide sequence ID" value="NZ_CP022188.1"/>
</dbReference>
<dbReference type="PANTHER" id="PTHR43709">
    <property type="entry name" value="ACONITATE ISOMERASE-RELATED"/>
    <property type="match status" value="1"/>
</dbReference>
<protein>
    <submittedName>
        <fullName evidence="3">2-methylaconitate cis-trans isomerase PrpF</fullName>
    </submittedName>
</protein>
<proteinExistence type="inferred from homology"/>
<dbReference type="SUPFAM" id="SSF54506">
    <property type="entry name" value="Diaminopimelate epimerase-like"/>
    <property type="match status" value="2"/>
</dbReference>
<dbReference type="AlphaFoldDB" id="A0A2U8H357"/>
<gene>
    <name evidence="3" type="primary">prpF</name>
    <name evidence="3" type="ORF">CEW87_12285</name>
</gene>
<dbReference type="GO" id="GO:0016853">
    <property type="term" value="F:isomerase activity"/>
    <property type="evidence" value="ECO:0007669"/>
    <property type="project" value="UniProtKB-KW"/>
</dbReference>
<dbReference type="GO" id="GO:0019629">
    <property type="term" value="P:propionate catabolic process, 2-methylcitrate cycle"/>
    <property type="evidence" value="ECO:0007669"/>
    <property type="project" value="InterPro"/>
</dbReference>
<reference evidence="3 4" key="1">
    <citation type="submission" date="2017-06" db="EMBL/GenBank/DDBJ databases">
        <title>Azoarcus sp. TSNA42 complete genome sequence.</title>
        <authorList>
            <person name="Woo J.-H."/>
            <person name="Kim H.-S."/>
        </authorList>
    </citation>
    <scope>NUCLEOTIDE SEQUENCE [LARGE SCALE GENOMIC DNA]</scope>
    <source>
        <strain evidence="3 4">TSNA42</strain>
    </source>
</reference>